<organism evidence="1 2">
    <name type="scientific">Populus alba</name>
    <name type="common">White poplar</name>
    <dbReference type="NCBI Taxonomy" id="43335"/>
    <lineage>
        <taxon>Eukaryota</taxon>
        <taxon>Viridiplantae</taxon>
        <taxon>Streptophyta</taxon>
        <taxon>Embryophyta</taxon>
        <taxon>Tracheophyta</taxon>
        <taxon>Spermatophyta</taxon>
        <taxon>Magnoliopsida</taxon>
        <taxon>eudicotyledons</taxon>
        <taxon>Gunneridae</taxon>
        <taxon>Pentapetalae</taxon>
        <taxon>rosids</taxon>
        <taxon>fabids</taxon>
        <taxon>Malpighiales</taxon>
        <taxon>Salicaceae</taxon>
        <taxon>Saliceae</taxon>
        <taxon>Populus</taxon>
    </lineage>
</organism>
<evidence type="ECO:0000313" key="1">
    <source>
        <dbReference type="EMBL" id="KAL3572029.1"/>
    </source>
</evidence>
<reference evidence="1 2" key="1">
    <citation type="journal article" date="2024" name="Plant Biotechnol. J.">
        <title>Genome and CRISPR/Cas9 system of a widespread forest tree (Populus alba) in the world.</title>
        <authorList>
            <person name="Liu Y.J."/>
            <person name="Jiang P.F."/>
            <person name="Han X.M."/>
            <person name="Li X.Y."/>
            <person name="Wang H.M."/>
            <person name="Wang Y.J."/>
            <person name="Wang X.X."/>
            <person name="Zeng Q.Y."/>
        </authorList>
    </citation>
    <scope>NUCLEOTIDE SEQUENCE [LARGE SCALE GENOMIC DNA]</scope>
    <source>
        <strain evidence="2">cv. PAL-ZL1</strain>
    </source>
</reference>
<protein>
    <submittedName>
        <fullName evidence="1">Uncharacterized protein</fullName>
    </submittedName>
</protein>
<sequence>MKSPRSRNARRTPAYGVGYTPDSVPYSPTSSSYSSGSTLKKRNPLSVAAKSMAGVFVACFTPPEPEPNSSKDFGYSEELKAPSGKLLVCFVDFFTVLRVRMNYSNLFLSVASSTSGGNERRQSSRRGIYSSPANSVHGREPGSVNFTMEEIYAATRNFSPTFKIGQGGFGTVYKGRFQDGTVVAIKRAKKSVYDKHLGVEFQSEIRTLAQVEHLNLVKFYGYLEHEDERIVLVEYVANGTLREHLDCIHGNVIDLAVRLDIAIDVAHAITYLHMYTGSKEVCRRQSRPSMRKCAEILWSIRKDYKEQSALDFRSLSSKSQGSISGGQSRKRIDSFPQSDFQDGTILLNKIPLLARS</sequence>
<accession>A0ACC4B0Z8</accession>
<comment type="caution">
    <text evidence="1">The sequence shown here is derived from an EMBL/GenBank/DDBJ whole genome shotgun (WGS) entry which is preliminary data.</text>
</comment>
<keyword evidence="2" id="KW-1185">Reference proteome</keyword>
<name>A0ACC4B0Z8_POPAL</name>
<dbReference type="Proteomes" id="UP000309997">
    <property type="component" value="Unassembled WGS sequence"/>
</dbReference>
<evidence type="ECO:0000313" key="2">
    <source>
        <dbReference type="Proteomes" id="UP000309997"/>
    </source>
</evidence>
<dbReference type="EMBL" id="RCHU02000014">
    <property type="protein sequence ID" value="KAL3572029.1"/>
    <property type="molecule type" value="Genomic_DNA"/>
</dbReference>
<gene>
    <name evidence="1" type="ORF">D5086_025933</name>
</gene>
<proteinExistence type="predicted"/>